<comment type="cofactor">
    <cofactor evidence="1 10 11">
        <name>pyridoxal 5'-phosphate</name>
        <dbReference type="ChEBI" id="CHEBI:597326"/>
    </cofactor>
</comment>
<accession>A0A7V9Z6S2</accession>
<comment type="subunit">
    <text evidence="5 11">Homodimer.</text>
</comment>
<dbReference type="GO" id="GO:0030170">
    <property type="term" value="F:pyridoxal phosphate binding"/>
    <property type="evidence" value="ECO:0007669"/>
    <property type="project" value="InterPro"/>
</dbReference>
<dbReference type="EC" id="2.3.1.47" evidence="11"/>
<gene>
    <name evidence="13" type="ORF">HNR31_001895</name>
</gene>
<dbReference type="FunFam" id="3.40.640.10:FF:000006">
    <property type="entry name" value="5-aminolevulinate synthase, mitochondrial"/>
    <property type="match status" value="1"/>
</dbReference>
<comment type="catalytic activity">
    <reaction evidence="9 11">
        <text>6-carboxyhexanoyl-[ACP] + L-alanine + H(+) = (8S)-8-amino-7-oxononanoate + holo-[ACP] + CO2</text>
        <dbReference type="Rhea" id="RHEA:42288"/>
        <dbReference type="Rhea" id="RHEA-COMP:9685"/>
        <dbReference type="Rhea" id="RHEA-COMP:9955"/>
        <dbReference type="ChEBI" id="CHEBI:15378"/>
        <dbReference type="ChEBI" id="CHEBI:16526"/>
        <dbReference type="ChEBI" id="CHEBI:57972"/>
        <dbReference type="ChEBI" id="CHEBI:64479"/>
        <dbReference type="ChEBI" id="CHEBI:78846"/>
        <dbReference type="ChEBI" id="CHEBI:149468"/>
        <dbReference type="EC" id="2.3.1.47"/>
    </reaction>
</comment>
<evidence type="ECO:0000256" key="1">
    <source>
        <dbReference type="ARBA" id="ARBA00001933"/>
    </source>
</evidence>
<dbReference type="InterPro" id="IPR001917">
    <property type="entry name" value="Aminotrans_II_pyridoxalP_BS"/>
</dbReference>
<name>A0A7V9Z6S2_9BACL</name>
<evidence type="ECO:0000256" key="7">
    <source>
        <dbReference type="ARBA" id="ARBA00022756"/>
    </source>
</evidence>
<keyword evidence="6 11" id="KW-0808">Transferase</keyword>
<dbReference type="RefSeq" id="WP_181555973.1">
    <property type="nucleotide sequence ID" value="NZ_JACDUT010000005.1"/>
</dbReference>
<dbReference type="Gene3D" id="3.40.640.10">
    <property type="entry name" value="Type I PLP-dependent aspartate aminotransferase-like (Major domain)"/>
    <property type="match status" value="1"/>
</dbReference>
<dbReference type="PANTHER" id="PTHR13693:SF100">
    <property type="entry name" value="8-AMINO-7-OXONONANOATE SYNTHASE"/>
    <property type="match status" value="1"/>
</dbReference>
<dbReference type="PANTHER" id="PTHR13693">
    <property type="entry name" value="CLASS II AMINOTRANSFERASE/8-AMINO-7-OXONONANOATE SYNTHASE"/>
    <property type="match status" value="1"/>
</dbReference>
<dbReference type="PROSITE" id="PS00599">
    <property type="entry name" value="AA_TRANSFER_CLASS_2"/>
    <property type="match status" value="1"/>
</dbReference>
<keyword evidence="8 10" id="KW-0663">Pyridoxal phosphate</keyword>
<dbReference type="Proteomes" id="UP000523087">
    <property type="component" value="Unassembled WGS sequence"/>
</dbReference>
<dbReference type="EMBL" id="JACDUT010000005">
    <property type="protein sequence ID" value="MBA2875122.1"/>
    <property type="molecule type" value="Genomic_DNA"/>
</dbReference>
<dbReference type="InterPro" id="IPR004839">
    <property type="entry name" value="Aminotransferase_I/II_large"/>
</dbReference>
<evidence type="ECO:0000256" key="11">
    <source>
        <dbReference type="RuleBase" id="RU003693"/>
    </source>
</evidence>
<evidence type="ECO:0000256" key="10">
    <source>
        <dbReference type="PIRSR" id="PIRSR604723-51"/>
    </source>
</evidence>
<organism evidence="13 14">
    <name type="scientific">Thermaerobacillus caldiproteolyticus</name>
    <dbReference type="NCBI Taxonomy" id="247480"/>
    <lineage>
        <taxon>Bacteria</taxon>
        <taxon>Bacillati</taxon>
        <taxon>Bacillota</taxon>
        <taxon>Bacilli</taxon>
        <taxon>Bacillales</taxon>
        <taxon>Anoxybacillaceae</taxon>
        <taxon>Thermaerobacillus</taxon>
    </lineage>
</organism>
<comment type="pathway">
    <text evidence="3 11">Cofactor biosynthesis; biotin biosynthesis.</text>
</comment>
<evidence type="ECO:0000259" key="12">
    <source>
        <dbReference type="Pfam" id="PF00155"/>
    </source>
</evidence>
<evidence type="ECO:0000256" key="2">
    <source>
        <dbReference type="ARBA" id="ARBA00002513"/>
    </source>
</evidence>
<dbReference type="GO" id="GO:0009102">
    <property type="term" value="P:biotin biosynthetic process"/>
    <property type="evidence" value="ECO:0007669"/>
    <property type="project" value="UniProtKB-UniRule"/>
</dbReference>
<keyword evidence="13" id="KW-0012">Acyltransferase</keyword>
<evidence type="ECO:0000313" key="13">
    <source>
        <dbReference type="EMBL" id="MBA2875122.1"/>
    </source>
</evidence>
<dbReference type="GO" id="GO:0008710">
    <property type="term" value="F:8-amino-7-oxononanoate synthase activity"/>
    <property type="evidence" value="ECO:0007669"/>
    <property type="project" value="UniProtKB-UniRule"/>
</dbReference>
<dbReference type="AlphaFoldDB" id="A0A7V9Z6S2"/>
<dbReference type="InterPro" id="IPR050087">
    <property type="entry name" value="AON_synthase_class-II"/>
</dbReference>
<dbReference type="Pfam" id="PF00155">
    <property type="entry name" value="Aminotran_1_2"/>
    <property type="match status" value="1"/>
</dbReference>
<dbReference type="SUPFAM" id="SSF53383">
    <property type="entry name" value="PLP-dependent transferases"/>
    <property type="match status" value="1"/>
</dbReference>
<dbReference type="InterPro" id="IPR015422">
    <property type="entry name" value="PyrdxlP-dep_Trfase_small"/>
</dbReference>
<feature type="modified residue" description="N6-(pyridoxal phosphate)lysine" evidence="10">
    <location>
        <position position="237"/>
    </location>
</feature>
<comment type="function">
    <text evidence="2 11">Catalyzes the decarboxylative condensation of pimeloyl-[acyl-carrier protein] and L-alanine to produce 8-amino-7-oxononanoate (AON), [acyl-carrier protein], and carbon dioxide.</text>
</comment>
<dbReference type="InterPro" id="IPR004723">
    <property type="entry name" value="AONS_Archaea/Proteobacteria"/>
</dbReference>
<evidence type="ECO:0000256" key="4">
    <source>
        <dbReference type="ARBA" id="ARBA00010008"/>
    </source>
</evidence>
<evidence type="ECO:0000256" key="6">
    <source>
        <dbReference type="ARBA" id="ARBA00022679"/>
    </source>
</evidence>
<dbReference type="UniPathway" id="UPA00078"/>
<comment type="caution">
    <text evidence="13">The sequence shown here is derived from an EMBL/GenBank/DDBJ whole genome shotgun (WGS) entry which is preliminary data.</text>
</comment>
<evidence type="ECO:0000256" key="5">
    <source>
        <dbReference type="ARBA" id="ARBA00011738"/>
    </source>
</evidence>
<protein>
    <recommendedName>
        <fullName evidence="11">8-amino-7-ketopelargonate synthase</fullName>
        <ecNumber evidence="11">2.3.1.47</ecNumber>
    </recommendedName>
</protein>
<feature type="domain" description="Aminotransferase class I/classII large" evidence="12">
    <location>
        <begin position="38"/>
        <end position="379"/>
    </location>
</feature>
<dbReference type="InterPro" id="IPR015421">
    <property type="entry name" value="PyrdxlP-dep_Trfase_major"/>
</dbReference>
<evidence type="ECO:0000256" key="9">
    <source>
        <dbReference type="ARBA" id="ARBA00047715"/>
    </source>
</evidence>
<evidence type="ECO:0000256" key="8">
    <source>
        <dbReference type="ARBA" id="ARBA00022898"/>
    </source>
</evidence>
<keyword evidence="14" id="KW-1185">Reference proteome</keyword>
<proteinExistence type="inferred from homology"/>
<comment type="similarity">
    <text evidence="4 11">Belongs to the class-II pyridoxal-phosphate-dependent aminotransferase family. BioF subfamily.</text>
</comment>
<evidence type="ECO:0000256" key="3">
    <source>
        <dbReference type="ARBA" id="ARBA00004746"/>
    </source>
</evidence>
<reference evidence="13 14" key="1">
    <citation type="submission" date="2020-07" db="EMBL/GenBank/DDBJ databases">
        <title>Genomic Encyclopedia of Type Strains, Phase IV (KMG-IV): sequencing the most valuable type-strain genomes for metagenomic binning, comparative biology and taxonomic classification.</title>
        <authorList>
            <person name="Goeker M."/>
        </authorList>
    </citation>
    <scope>NUCLEOTIDE SEQUENCE [LARGE SCALE GENOMIC DNA]</scope>
    <source>
        <strain evidence="13 14">DSM 15730</strain>
    </source>
</reference>
<dbReference type="InterPro" id="IPR015424">
    <property type="entry name" value="PyrdxlP-dep_Trfase"/>
</dbReference>
<keyword evidence="7" id="KW-0093">Biotin biosynthesis</keyword>
<dbReference type="CDD" id="cd06454">
    <property type="entry name" value="KBL_like"/>
    <property type="match status" value="1"/>
</dbReference>
<sequence length="390" mass="43994">MKEQIQAELRQLEEKTQKRVLKDISFFDDPWIVMNGRKLLNLASNNYLGLASDERLIEAGCKAMRTYGASATASRLIVGNYEQYARTERALIKWKQAEAALIINSGYTANIGIITALIGQDDIVFSDWLNHASIIDGIMLSRAERHRYYHNDLNHLESLLKKAPSHKRKLIVTDTIFSMDGDIAPLEGLVTLKKRYNAILMVDEAHSSGIYGEQGEGLAHYFRLQNEIDIQMGTFSKALGCFGAYVTGEQWLIDYLMNKMRSFIFTTALPPAVLGSIEKAIEIVQTEQERRETLQTHSHYFRHELKKLGFHIGESTTHIVPIIIGPNDLTVRFSERLQEHGIAAVVIRPPTVPEGTSRIRFSLTSSFSKAELDWALEQIACVGKEMGIIP</sequence>
<dbReference type="Gene3D" id="3.90.1150.10">
    <property type="entry name" value="Aspartate Aminotransferase, domain 1"/>
    <property type="match status" value="1"/>
</dbReference>
<dbReference type="NCBIfam" id="TIGR00858">
    <property type="entry name" value="bioF"/>
    <property type="match status" value="1"/>
</dbReference>
<evidence type="ECO:0000313" key="14">
    <source>
        <dbReference type="Proteomes" id="UP000523087"/>
    </source>
</evidence>